<dbReference type="Proteomes" id="UP001225316">
    <property type="component" value="Unassembled WGS sequence"/>
</dbReference>
<evidence type="ECO:0000313" key="2">
    <source>
        <dbReference type="Proteomes" id="UP001225316"/>
    </source>
</evidence>
<dbReference type="RefSeq" id="WP_308950438.1">
    <property type="nucleotide sequence ID" value="NZ_JARXHW010000023.1"/>
</dbReference>
<reference evidence="1 2" key="1">
    <citation type="submission" date="2023-04" db="EMBL/GenBank/DDBJ databases">
        <title>A novel bacteria isolated from coastal sediment.</title>
        <authorList>
            <person name="Liu X.-J."/>
            <person name="Du Z.-J."/>
        </authorList>
    </citation>
    <scope>NUCLEOTIDE SEQUENCE [LARGE SCALE GENOMIC DNA]</scope>
    <source>
        <strain evidence="1 2">SDUM461003</strain>
    </source>
</reference>
<keyword evidence="2" id="KW-1185">Reference proteome</keyword>
<proteinExistence type="predicted"/>
<comment type="caution">
    <text evidence="1">The sequence shown here is derived from an EMBL/GenBank/DDBJ whole genome shotgun (WGS) entry which is preliminary data.</text>
</comment>
<dbReference type="EMBL" id="JARXHW010000023">
    <property type="protein sequence ID" value="MDQ8208038.1"/>
    <property type="molecule type" value="Genomic_DNA"/>
</dbReference>
<gene>
    <name evidence="1" type="ORF">QEH52_10990</name>
</gene>
<evidence type="ECO:0008006" key="3">
    <source>
        <dbReference type="Google" id="ProtNLM"/>
    </source>
</evidence>
<name>A0ABU1AVD7_9BACT</name>
<accession>A0ABU1AVD7</accession>
<sequence length="354" mass="39346">MAPRAPLGLVWESPLASGSLYYTEVEGLLQAYEQQVGQALQPGERGKVALKINTRGRAGLGTPLQLIRALIEALELRGYERDSIFIVDYSAYDLREAGVMPPLSESAAQFEGCPVLALDSEQYYDPDWFYDSPLPPALQQEPQLISEARGATELAEGAQGRKSFLPKPLLFEVDFWINLAVGVDDPALGIDGVLANATLWNVSNSRRFLVNQATASAAVAEIAAIPELEERLLLNFVSLERYQFIAGPYFNSIYSRSEPRLWMSRDPVALDRMLYDRINVRRVLEGFSEIEPLPRQLPFAASLGLGELDPDRIRVQPVPLPESGVRVRPPPVAPAPEPVELPEEKSWLRRVAPW</sequence>
<organism evidence="1 2">
    <name type="scientific">Thalassobacterium maritimum</name>
    <dbReference type="NCBI Taxonomy" id="3041265"/>
    <lineage>
        <taxon>Bacteria</taxon>
        <taxon>Pseudomonadati</taxon>
        <taxon>Verrucomicrobiota</taxon>
        <taxon>Opitutia</taxon>
        <taxon>Puniceicoccales</taxon>
        <taxon>Coraliomargaritaceae</taxon>
        <taxon>Thalassobacterium</taxon>
    </lineage>
</organism>
<protein>
    <recommendedName>
        <fullName evidence="3">DUF362 domain-containing protein</fullName>
    </recommendedName>
</protein>
<evidence type="ECO:0000313" key="1">
    <source>
        <dbReference type="EMBL" id="MDQ8208038.1"/>
    </source>
</evidence>